<gene>
    <name evidence="2" type="ORF">R0135_17140</name>
</gene>
<feature type="domain" description="AB hydrolase-1" evidence="1">
    <location>
        <begin position="37"/>
        <end position="265"/>
    </location>
</feature>
<protein>
    <submittedName>
        <fullName evidence="2">Alpha/beta hydrolase</fullName>
    </submittedName>
</protein>
<accession>A0ABZ0I347</accession>
<evidence type="ECO:0000313" key="3">
    <source>
        <dbReference type="Proteomes" id="UP001626537"/>
    </source>
</evidence>
<dbReference type="EMBL" id="CP136864">
    <property type="protein sequence ID" value="WOJ93482.1"/>
    <property type="molecule type" value="Genomic_DNA"/>
</dbReference>
<dbReference type="GO" id="GO:0016787">
    <property type="term" value="F:hydrolase activity"/>
    <property type="evidence" value="ECO:0007669"/>
    <property type="project" value="UniProtKB-KW"/>
</dbReference>
<sequence length="289" mass="31703">MSTQPLAPAIQADEVVWSLPGVAPVLCYYRQGEGCPLLLLHSMNAAASAFEVKPFFDDMALKQPLYAPDLPGFGRSERADRVYSPDFYAQVVVDIIKAMDCGPVDVLALSTTAEFAARAALRDSDLVRSLTLISPTGFSRRRDSRSPVGARVHRILSLPFLGAGLFRALRTKPSIRFFLDKAFGDGAPEDMVEYARNSAAQPGASYAPFYFVSGQLFTPDAVGELYLPLKLPVSVLYDEDPNISFDYLEEVARQGDNWSLVKIPGTLGLPQFEKPSLTESALKEFLKNL</sequence>
<dbReference type="PANTHER" id="PTHR46438:SF2">
    <property type="entry name" value="ALPHA_BETA-HYDROLASES SUPERFAMILY PROTEIN"/>
    <property type="match status" value="1"/>
</dbReference>
<name>A0ABZ0I347_9GAMM</name>
<organism evidence="2 3">
    <name type="scientific">Congregibacter variabilis</name>
    <dbReference type="NCBI Taxonomy" id="3081200"/>
    <lineage>
        <taxon>Bacteria</taxon>
        <taxon>Pseudomonadati</taxon>
        <taxon>Pseudomonadota</taxon>
        <taxon>Gammaproteobacteria</taxon>
        <taxon>Cellvibrionales</taxon>
        <taxon>Halieaceae</taxon>
        <taxon>Congregibacter</taxon>
    </lineage>
</organism>
<keyword evidence="2" id="KW-0378">Hydrolase</keyword>
<keyword evidence="3" id="KW-1185">Reference proteome</keyword>
<evidence type="ECO:0000313" key="2">
    <source>
        <dbReference type="EMBL" id="WOJ93482.1"/>
    </source>
</evidence>
<dbReference type="SUPFAM" id="SSF53474">
    <property type="entry name" value="alpha/beta-Hydrolases"/>
    <property type="match status" value="1"/>
</dbReference>
<proteinExistence type="predicted"/>
<dbReference type="RefSeq" id="WP_407348130.1">
    <property type="nucleotide sequence ID" value="NZ_CP136864.1"/>
</dbReference>
<evidence type="ECO:0000259" key="1">
    <source>
        <dbReference type="Pfam" id="PF12697"/>
    </source>
</evidence>
<dbReference type="Proteomes" id="UP001626537">
    <property type="component" value="Chromosome"/>
</dbReference>
<dbReference type="Gene3D" id="3.40.50.1820">
    <property type="entry name" value="alpha/beta hydrolase"/>
    <property type="match status" value="1"/>
</dbReference>
<dbReference type="InterPro" id="IPR000073">
    <property type="entry name" value="AB_hydrolase_1"/>
</dbReference>
<reference evidence="2 3" key="1">
    <citation type="submission" date="2023-10" db="EMBL/GenBank/DDBJ databases">
        <title>Two novel species belonging to the OM43/NOR5 clade.</title>
        <authorList>
            <person name="Park M."/>
        </authorList>
    </citation>
    <scope>NUCLEOTIDE SEQUENCE [LARGE SCALE GENOMIC DNA]</scope>
    <source>
        <strain evidence="2 3">IMCC43200</strain>
    </source>
</reference>
<dbReference type="PANTHER" id="PTHR46438">
    <property type="entry name" value="ALPHA/BETA-HYDROLASES SUPERFAMILY PROTEIN"/>
    <property type="match status" value="1"/>
</dbReference>
<dbReference type="Pfam" id="PF12697">
    <property type="entry name" value="Abhydrolase_6"/>
    <property type="match status" value="1"/>
</dbReference>
<dbReference type="InterPro" id="IPR029058">
    <property type="entry name" value="AB_hydrolase_fold"/>
</dbReference>